<dbReference type="EMBL" id="BTGU01000074">
    <property type="protein sequence ID" value="GMN57976.1"/>
    <property type="molecule type" value="Genomic_DNA"/>
</dbReference>
<protein>
    <submittedName>
        <fullName evidence="2">Uncharacterized protein</fullName>
    </submittedName>
</protein>
<keyword evidence="3" id="KW-1185">Reference proteome</keyword>
<organism evidence="2 3">
    <name type="scientific">Ficus carica</name>
    <name type="common">Common fig</name>
    <dbReference type="NCBI Taxonomy" id="3494"/>
    <lineage>
        <taxon>Eukaryota</taxon>
        <taxon>Viridiplantae</taxon>
        <taxon>Streptophyta</taxon>
        <taxon>Embryophyta</taxon>
        <taxon>Tracheophyta</taxon>
        <taxon>Spermatophyta</taxon>
        <taxon>Magnoliopsida</taxon>
        <taxon>eudicotyledons</taxon>
        <taxon>Gunneridae</taxon>
        <taxon>Pentapetalae</taxon>
        <taxon>rosids</taxon>
        <taxon>fabids</taxon>
        <taxon>Rosales</taxon>
        <taxon>Moraceae</taxon>
        <taxon>Ficeae</taxon>
        <taxon>Ficus</taxon>
    </lineage>
</organism>
<evidence type="ECO:0000313" key="3">
    <source>
        <dbReference type="Proteomes" id="UP001187192"/>
    </source>
</evidence>
<sequence>MRWLPSSGPLGGEEGGGGRREMQAIVCNNRDSCPSLCRDFISATVVILVPTFVANWPLSRIHPDHRRNLVPASEYLQWSRRNVSGTVSDQLGSPVMTRNADEGTRSCVRSRPRSEWGGGAEPSPGAGGGGANPVARPASSRLDVGDGFVGAVGREKER</sequence>
<accession>A0AA88DMB0</accession>
<name>A0AA88DMB0_FICCA</name>
<dbReference type="Proteomes" id="UP001187192">
    <property type="component" value="Unassembled WGS sequence"/>
</dbReference>
<feature type="compositionally biased region" description="Gly residues" evidence="1">
    <location>
        <begin position="116"/>
        <end position="131"/>
    </location>
</feature>
<feature type="region of interest" description="Disordered" evidence="1">
    <location>
        <begin position="86"/>
        <end position="158"/>
    </location>
</feature>
<dbReference type="AlphaFoldDB" id="A0AA88DMB0"/>
<gene>
    <name evidence="2" type="ORF">TIFTF001_027086</name>
</gene>
<comment type="caution">
    <text evidence="2">The sequence shown here is derived from an EMBL/GenBank/DDBJ whole genome shotgun (WGS) entry which is preliminary data.</text>
</comment>
<proteinExistence type="predicted"/>
<reference evidence="2" key="1">
    <citation type="submission" date="2023-07" db="EMBL/GenBank/DDBJ databases">
        <title>draft genome sequence of fig (Ficus carica).</title>
        <authorList>
            <person name="Takahashi T."/>
            <person name="Nishimura K."/>
        </authorList>
    </citation>
    <scope>NUCLEOTIDE SEQUENCE</scope>
</reference>
<evidence type="ECO:0000313" key="2">
    <source>
        <dbReference type="EMBL" id="GMN57976.1"/>
    </source>
</evidence>
<evidence type="ECO:0000256" key="1">
    <source>
        <dbReference type="SAM" id="MobiDB-lite"/>
    </source>
</evidence>